<organism evidence="1 2">
    <name type="scientific">Janibacter limosus</name>
    <dbReference type="NCBI Taxonomy" id="53458"/>
    <lineage>
        <taxon>Bacteria</taxon>
        <taxon>Bacillati</taxon>
        <taxon>Actinomycetota</taxon>
        <taxon>Actinomycetes</taxon>
        <taxon>Micrococcales</taxon>
        <taxon>Intrasporangiaceae</taxon>
        <taxon>Janibacter</taxon>
    </lineage>
</organism>
<protein>
    <submittedName>
        <fullName evidence="1">Uncharacterized protein</fullName>
    </submittedName>
</protein>
<dbReference type="EMBL" id="CP087977">
    <property type="protein sequence ID" value="UUZ44137.1"/>
    <property type="molecule type" value="Genomic_DNA"/>
</dbReference>
<dbReference type="Proteomes" id="UP001059663">
    <property type="component" value="Chromosome"/>
</dbReference>
<accession>A0AC61U2A1</accession>
<evidence type="ECO:0000313" key="1">
    <source>
        <dbReference type="EMBL" id="UUZ44137.1"/>
    </source>
</evidence>
<reference evidence="1" key="1">
    <citation type="submission" date="2021-11" db="EMBL/GenBank/DDBJ databases">
        <title>Study of the species diversity of bacterial strains isolated from a unique natural object - Shulgan-Tash cave (Bashkiria).</title>
        <authorList>
            <person name="Sazanova A.L."/>
            <person name="Chirak E.R."/>
            <person name="Safronova V.I."/>
        </authorList>
    </citation>
    <scope>NUCLEOTIDE SEQUENCE</scope>
    <source>
        <strain evidence="1">P1</strain>
    </source>
</reference>
<name>A0AC61U2A1_9MICO</name>
<sequence length="53" mass="5265">MWWIIGGIVLVIAGLGSVLGRRGGSMSATDVDGHGRAAAETIGTRNDNGGAGI</sequence>
<gene>
    <name evidence="1" type="ORF">LP422_16365</name>
</gene>
<proteinExistence type="predicted"/>
<evidence type="ECO:0000313" key="2">
    <source>
        <dbReference type="Proteomes" id="UP001059663"/>
    </source>
</evidence>